<feature type="domain" description="O-acyltransferase WSD1 C-terminal" evidence="2">
    <location>
        <begin position="359"/>
        <end position="497"/>
    </location>
</feature>
<dbReference type="InterPro" id="IPR045034">
    <property type="entry name" value="O-acyltransferase_WSD1-like"/>
</dbReference>
<dbReference type="SUPFAM" id="SSF52777">
    <property type="entry name" value="CoA-dependent acyltransferases"/>
    <property type="match status" value="1"/>
</dbReference>
<dbReference type="GO" id="GO:0005886">
    <property type="term" value="C:plasma membrane"/>
    <property type="evidence" value="ECO:0007669"/>
    <property type="project" value="TreeGrafter"/>
</dbReference>
<organism evidence="3 4">
    <name type="scientific">Nannochloropsis gaditana</name>
    <dbReference type="NCBI Taxonomy" id="72520"/>
    <lineage>
        <taxon>Eukaryota</taxon>
        <taxon>Sar</taxon>
        <taxon>Stramenopiles</taxon>
        <taxon>Ochrophyta</taxon>
        <taxon>Eustigmatophyceae</taxon>
        <taxon>Eustigmatales</taxon>
        <taxon>Monodopsidaceae</taxon>
        <taxon>Nannochloropsis</taxon>
    </lineage>
</organism>
<reference evidence="3 4" key="1">
    <citation type="journal article" date="2014" name="Mol. Plant">
        <title>Chromosome Scale Genome Assembly and Transcriptome Profiling of Nannochloropsis gaditana in Nitrogen Depletion.</title>
        <authorList>
            <person name="Corteggiani Carpinelli E."/>
            <person name="Telatin A."/>
            <person name="Vitulo N."/>
            <person name="Forcato C."/>
            <person name="D'Angelo M."/>
            <person name="Schiavon R."/>
            <person name="Vezzi A."/>
            <person name="Giacometti G.M."/>
            <person name="Morosinotto T."/>
            <person name="Valle G."/>
        </authorList>
    </citation>
    <scope>NUCLEOTIDE SEQUENCE [LARGE SCALE GENOMIC DNA]</scope>
    <source>
        <strain evidence="3 4">B-31</strain>
    </source>
</reference>
<comment type="caution">
    <text evidence="3">The sequence shown here is derived from an EMBL/GenBank/DDBJ whole genome shotgun (WGS) entry which is preliminary data.</text>
</comment>
<dbReference type="GO" id="GO:0019432">
    <property type="term" value="P:triglyceride biosynthetic process"/>
    <property type="evidence" value="ECO:0007669"/>
    <property type="project" value="TreeGrafter"/>
</dbReference>
<keyword evidence="3" id="KW-0808">Transferase</keyword>
<dbReference type="InterPro" id="IPR009721">
    <property type="entry name" value="O-acyltransferase_WSD1_C"/>
</dbReference>
<dbReference type="AlphaFoldDB" id="W7U9R7"/>
<dbReference type="PANTHER" id="PTHR31650:SF1">
    <property type="entry name" value="WAX ESTER SYNTHASE_DIACYLGLYCEROL ACYLTRANSFERASE 4-RELATED"/>
    <property type="match status" value="1"/>
</dbReference>
<name>W7U9R7_9STRA</name>
<dbReference type="GO" id="GO:0008374">
    <property type="term" value="F:O-acyltransferase activity"/>
    <property type="evidence" value="ECO:0007669"/>
    <property type="project" value="InterPro"/>
</dbReference>
<evidence type="ECO:0000256" key="1">
    <source>
        <dbReference type="SAM" id="Phobius"/>
    </source>
</evidence>
<keyword evidence="3" id="KW-0012">Acyltransferase</keyword>
<keyword evidence="1" id="KW-0472">Membrane</keyword>
<sequence>MPFGRFSTPPPPPPAPATTDLAFLTAMISTAVVGLLVIQCIFISRRKARALQPSPAVVRRSMSFCSAACADGPMPDHAKMSPQDPIINAVVLFEGEAPTRAAVETAILPLFKFERFRSRKVKIHDEWYWELLPSFDTKMHVIEESFQGVDMDDLFRQLEVWSKKPLHVPTEAPPFEFALLRNESRRGPSAVICRVNHAIGDGVSLANLIPYVFKGLDGQSLPTKEKFSRRETGFMPTLRNPFTLLASFFKVLGTPSTAFDTDVGLTIPDKKQITFTGRRSIVRIPTVKLSFIKSVKNAAGVTVNDVVFAALAGAVHRLRVAMQDPVMTDPLSGSKVRTRALMPVALPRKVGDTVRGLRNKWSFASVNMPIGVKGSLERLHAAHATTTALKNSPIVMVQNMVETLVGARLPWSVAKQTAYDTFVRHTFVFSNLPGPDVPITFAGKEVSGLYMVFANLLPQVGALSLNGRIFTCLVLDEEVTPGARDLGKYFIDELMDLADRTGLNVKKEDILG</sequence>
<keyword evidence="1" id="KW-1133">Transmembrane helix</keyword>
<gene>
    <name evidence="3" type="ORF">Naga_100114g6</name>
</gene>
<evidence type="ECO:0000313" key="3">
    <source>
        <dbReference type="EMBL" id="EWM29694.1"/>
    </source>
</evidence>
<dbReference type="OrthoDB" id="619536at2759"/>
<dbReference type="PANTHER" id="PTHR31650">
    <property type="entry name" value="O-ACYLTRANSFERASE (WSD1-LIKE) FAMILY PROTEIN"/>
    <property type="match status" value="1"/>
</dbReference>
<feature type="transmembrane region" description="Helical" evidence="1">
    <location>
        <begin position="21"/>
        <end position="43"/>
    </location>
</feature>
<dbReference type="Pfam" id="PF06974">
    <property type="entry name" value="WS_DGAT_C"/>
    <property type="match status" value="1"/>
</dbReference>
<keyword evidence="1" id="KW-0812">Transmembrane</keyword>
<accession>W7U9R7</accession>
<keyword evidence="4" id="KW-1185">Reference proteome</keyword>
<dbReference type="Proteomes" id="UP000019335">
    <property type="component" value="Chromosome 2"/>
</dbReference>
<evidence type="ECO:0000313" key="4">
    <source>
        <dbReference type="Proteomes" id="UP000019335"/>
    </source>
</evidence>
<evidence type="ECO:0000259" key="2">
    <source>
        <dbReference type="Pfam" id="PF06974"/>
    </source>
</evidence>
<proteinExistence type="predicted"/>
<dbReference type="EMBL" id="AZIL01000121">
    <property type="protein sequence ID" value="EWM29694.1"/>
    <property type="molecule type" value="Genomic_DNA"/>
</dbReference>
<protein>
    <submittedName>
        <fullName evidence="3">O-acyltransferase WSD1</fullName>
    </submittedName>
</protein>